<organism evidence="2 3">
    <name type="scientific">Solitalea agri</name>
    <dbReference type="NCBI Taxonomy" id="2953739"/>
    <lineage>
        <taxon>Bacteria</taxon>
        <taxon>Pseudomonadati</taxon>
        <taxon>Bacteroidota</taxon>
        <taxon>Sphingobacteriia</taxon>
        <taxon>Sphingobacteriales</taxon>
        <taxon>Sphingobacteriaceae</taxon>
        <taxon>Solitalea</taxon>
    </lineage>
</organism>
<proteinExistence type="predicted"/>
<evidence type="ECO:0000313" key="2">
    <source>
        <dbReference type="EMBL" id="MCO4293233.1"/>
    </source>
</evidence>
<feature type="transmembrane region" description="Helical" evidence="1">
    <location>
        <begin position="77"/>
        <end position="96"/>
    </location>
</feature>
<dbReference type="Pfam" id="PF14108">
    <property type="entry name" value="ABA4-like"/>
    <property type="match status" value="1"/>
</dbReference>
<feature type="transmembrane region" description="Helical" evidence="1">
    <location>
        <begin position="32"/>
        <end position="57"/>
    </location>
</feature>
<keyword evidence="3" id="KW-1185">Reference proteome</keyword>
<dbReference type="AlphaFoldDB" id="A0A9X2FA83"/>
<reference evidence="2" key="1">
    <citation type="submission" date="2022-06" db="EMBL/GenBank/DDBJ databases">
        <title>Solitalea sp. MAHUQ-68 isolated from rhizospheric soil.</title>
        <authorList>
            <person name="Huq M.A."/>
        </authorList>
    </citation>
    <scope>NUCLEOTIDE SEQUENCE</scope>
    <source>
        <strain evidence="2">MAHUQ-68</strain>
    </source>
</reference>
<keyword evidence="1" id="KW-0812">Transmembrane</keyword>
<keyword evidence="1" id="KW-0472">Membrane</keyword>
<accession>A0A9X2FA83</accession>
<name>A0A9X2FA83_9SPHI</name>
<dbReference type="EMBL" id="JAMWYS010000034">
    <property type="protein sequence ID" value="MCO4293233.1"/>
    <property type="molecule type" value="Genomic_DNA"/>
</dbReference>
<dbReference type="Proteomes" id="UP001155182">
    <property type="component" value="Unassembled WGS sequence"/>
</dbReference>
<feature type="transmembrane region" description="Helical" evidence="1">
    <location>
        <begin position="6"/>
        <end position="25"/>
    </location>
</feature>
<gene>
    <name evidence="2" type="ORF">NF867_10190</name>
</gene>
<evidence type="ECO:0000256" key="1">
    <source>
        <dbReference type="SAM" id="Phobius"/>
    </source>
</evidence>
<keyword evidence="1" id="KW-1133">Transmembrane helix</keyword>
<dbReference type="InterPro" id="IPR025461">
    <property type="entry name" value="ABA4-like"/>
</dbReference>
<protein>
    <submittedName>
        <fullName evidence="2">ABA4-like family protein</fullName>
    </submittedName>
</protein>
<sequence>MSLSSAFQIANTLALVGWCFLIIVPRWKQTSLLVFNFIVILFAVAYFGIIATNINNWNPDSYSTLENVSALFGNKNMLLAGWIHYLAFDLIIGLMLTEHSLKHKGNSLLLIICQLLTFMFGPIGFLVYYINNMIKQKTAAPQLLEIKE</sequence>
<evidence type="ECO:0000313" key="3">
    <source>
        <dbReference type="Proteomes" id="UP001155182"/>
    </source>
</evidence>
<feature type="transmembrane region" description="Helical" evidence="1">
    <location>
        <begin position="108"/>
        <end position="130"/>
    </location>
</feature>
<comment type="caution">
    <text evidence="2">The sequence shown here is derived from an EMBL/GenBank/DDBJ whole genome shotgun (WGS) entry which is preliminary data.</text>
</comment>
<dbReference type="RefSeq" id="WP_252587736.1">
    <property type="nucleotide sequence ID" value="NZ_JAMWYS010000034.1"/>
</dbReference>